<dbReference type="Proteomes" id="UP000053392">
    <property type="component" value="Unassembled WGS sequence"/>
</dbReference>
<dbReference type="HOGENOM" id="CLU_823909_0_0_1"/>
<reference evidence="3 4" key="1">
    <citation type="submission" date="2015-01" db="EMBL/GenBank/DDBJ databases">
        <title>The Genome Sequence of Cryptococcus gattii Ram5.</title>
        <authorList>
            <consortium name="The Broad Institute Genomics Platform"/>
            <person name="Cuomo C."/>
            <person name="Litvintseva A."/>
            <person name="Chen Y."/>
            <person name="Heitman J."/>
            <person name="Sun S."/>
            <person name="Springer D."/>
            <person name="Dromer F."/>
            <person name="Young S."/>
            <person name="Zeng Q."/>
            <person name="Gargeya S."/>
            <person name="Abouelleil A."/>
            <person name="Alvarado L."/>
            <person name="Chapman S.B."/>
            <person name="Gainer-Dewar J."/>
            <person name="Goldberg J."/>
            <person name="Griggs A."/>
            <person name="Gujja S."/>
            <person name="Hansen M."/>
            <person name="Howarth C."/>
            <person name="Imamovic A."/>
            <person name="Larimer J."/>
            <person name="Murphy C."/>
            <person name="Naylor J."/>
            <person name="Pearson M."/>
            <person name="Priest M."/>
            <person name="Roberts A."/>
            <person name="Saif S."/>
            <person name="Shea T."/>
            <person name="Sykes S."/>
            <person name="Wortman J."/>
            <person name="Nusbaum C."/>
            <person name="Birren B."/>
        </authorList>
    </citation>
    <scope>NUCLEOTIDE SEQUENCE [LARGE SCALE GENOMIC DNA]</scope>
    <source>
        <strain evidence="3 4">Ram5</strain>
    </source>
</reference>
<sequence length="337" mass="36169">MVTSIDDTNANYGWFGTTWSTNHTIDPLTYEYYDGGDYAIIAWHGTDIALYGARRNKIASHGIYGISVDSGDIQYYSGYSEKSTFQQVLYATSGLEEGDHTLKVSNENARNTDEYPNYIWLDVDYVAVTGSLTNAASIGSVVIAATISSTLTAVSSSLTSLSSTSSTLSLIPSSIPIPSSSPTPTSADSSSNAQDTPSPSSSLLSSSDFPASIANLTTTNGEQSSAVQSSRGSTAKSYESVALTQSFHPQSTGTPSIAIISSQTDSSAAESDNNSATHKTTAVAISVSVIVIAFIVIITITGLWFWRRLRRRRYEEDEDERGWFLSSMTNKHEDLLN</sequence>
<dbReference type="OrthoDB" id="2563669at2759"/>
<gene>
    <name evidence="3" type="ORF">I313_04341</name>
</gene>
<evidence type="ECO:0000313" key="3">
    <source>
        <dbReference type="EMBL" id="KIR39867.1"/>
    </source>
</evidence>
<name>A0A0D0T2D0_9TREE</name>
<keyword evidence="2" id="KW-0472">Membrane</keyword>
<proteinExistence type="predicted"/>
<feature type="region of interest" description="Disordered" evidence="1">
    <location>
        <begin position="247"/>
        <end position="275"/>
    </location>
</feature>
<feature type="compositionally biased region" description="Polar residues" evidence="1">
    <location>
        <begin position="247"/>
        <end position="264"/>
    </location>
</feature>
<dbReference type="EMBL" id="KN847905">
    <property type="protein sequence ID" value="KIR39867.1"/>
    <property type="molecule type" value="Genomic_DNA"/>
</dbReference>
<organism evidence="3 4">
    <name type="scientific">Cryptococcus deuterogattii Ram5</name>
    <dbReference type="NCBI Taxonomy" id="1296110"/>
    <lineage>
        <taxon>Eukaryota</taxon>
        <taxon>Fungi</taxon>
        <taxon>Dikarya</taxon>
        <taxon>Basidiomycota</taxon>
        <taxon>Agaricomycotina</taxon>
        <taxon>Tremellomycetes</taxon>
        <taxon>Tremellales</taxon>
        <taxon>Cryptococcaceae</taxon>
        <taxon>Cryptococcus</taxon>
        <taxon>Cryptococcus gattii species complex</taxon>
    </lineage>
</organism>
<evidence type="ECO:0000256" key="1">
    <source>
        <dbReference type="SAM" id="MobiDB-lite"/>
    </source>
</evidence>
<dbReference type="Gene3D" id="2.60.120.260">
    <property type="entry name" value="Galactose-binding domain-like"/>
    <property type="match status" value="1"/>
</dbReference>
<evidence type="ECO:0000313" key="4">
    <source>
        <dbReference type="Proteomes" id="UP000053392"/>
    </source>
</evidence>
<protein>
    <submittedName>
        <fullName evidence="3">Uncharacterized protein</fullName>
    </submittedName>
</protein>
<feature type="transmembrane region" description="Helical" evidence="2">
    <location>
        <begin position="283"/>
        <end position="306"/>
    </location>
</feature>
<evidence type="ECO:0000256" key="2">
    <source>
        <dbReference type="SAM" id="Phobius"/>
    </source>
</evidence>
<feature type="compositionally biased region" description="Low complexity" evidence="1">
    <location>
        <begin position="265"/>
        <end position="275"/>
    </location>
</feature>
<keyword evidence="2" id="KW-0812">Transmembrane</keyword>
<keyword evidence="4" id="KW-1185">Reference proteome</keyword>
<dbReference type="AlphaFoldDB" id="A0A0D0T2D0"/>
<keyword evidence="2" id="KW-1133">Transmembrane helix</keyword>
<accession>A0A0D0T2D0</accession>
<feature type="region of interest" description="Disordered" evidence="1">
    <location>
        <begin position="168"/>
        <end position="205"/>
    </location>
</feature>